<evidence type="ECO:0000313" key="5">
    <source>
        <dbReference type="EMBL" id="AKH20423.1"/>
    </source>
</evidence>
<dbReference type="EMBL" id="CP011412">
    <property type="protein sequence ID" value="AKH20423.1"/>
    <property type="molecule type" value="Genomic_DNA"/>
</dbReference>
<dbReference type="SFLD" id="SFLDS00019">
    <property type="entry name" value="Glutathione_Transferase_(cytos"/>
    <property type="match status" value="1"/>
</dbReference>
<dbReference type="Pfam" id="PF13409">
    <property type="entry name" value="GST_N_2"/>
    <property type="match status" value="1"/>
</dbReference>
<protein>
    <recommendedName>
        <fullName evidence="1">glutathione transferase</fullName>
        <ecNumber evidence="1">2.5.1.18</ecNumber>
    </recommendedName>
</protein>
<dbReference type="InterPro" id="IPR036249">
    <property type="entry name" value="Thioredoxin-like_sf"/>
</dbReference>
<dbReference type="SUPFAM" id="SSF47616">
    <property type="entry name" value="GST C-terminal domain-like"/>
    <property type="match status" value="1"/>
</dbReference>
<dbReference type="EC" id="2.5.1.18" evidence="1"/>
<dbReference type="InterPro" id="IPR040079">
    <property type="entry name" value="Glutathione_S-Trfase"/>
</dbReference>
<dbReference type="OrthoDB" id="9782992at2"/>
<sequence>MSVGDHLSSKMKLYGVPSDPDTLKCLMAAGEKGVDIDSIAVSDTATQEISSMSPFGTIPCLRDVDFTLCGTPAIMSYLDDKGFGPSLVPRNGVVRALHYQCIHIANETVAPAVNQLLTNEGVDDAVATLNAAFDVMENTLKSKKHRGDFLVGEFSMADLHWAPYVHACMITGHGDLIQSREAVLTWWEKIKAHKSTSKENFIASTILPSMDEIKNNRLKSVTINV</sequence>
<dbReference type="InterPro" id="IPR036282">
    <property type="entry name" value="Glutathione-S-Trfase_C_sf"/>
</dbReference>
<dbReference type="SUPFAM" id="SSF52833">
    <property type="entry name" value="Thioredoxin-like"/>
    <property type="match status" value="1"/>
</dbReference>
<dbReference type="PROSITE" id="PS50404">
    <property type="entry name" value="GST_NTER"/>
    <property type="match status" value="1"/>
</dbReference>
<accession>A0A0F7K0B6</accession>
<dbReference type="GO" id="GO:0043295">
    <property type="term" value="F:glutathione binding"/>
    <property type="evidence" value="ECO:0007669"/>
    <property type="project" value="TreeGrafter"/>
</dbReference>
<organism evidence="5 6">
    <name type="scientific">Sedimenticola thiotaurini</name>
    <dbReference type="NCBI Taxonomy" id="1543721"/>
    <lineage>
        <taxon>Bacteria</taxon>
        <taxon>Pseudomonadati</taxon>
        <taxon>Pseudomonadota</taxon>
        <taxon>Gammaproteobacteria</taxon>
        <taxon>Chromatiales</taxon>
        <taxon>Sedimenticolaceae</taxon>
        <taxon>Sedimenticola</taxon>
    </lineage>
</organism>
<name>A0A0F7K0B6_9GAMM</name>
<dbReference type="GO" id="GO:0005737">
    <property type="term" value="C:cytoplasm"/>
    <property type="evidence" value="ECO:0007669"/>
    <property type="project" value="TreeGrafter"/>
</dbReference>
<dbReference type="PROSITE" id="PS50405">
    <property type="entry name" value="GST_CTER"/>
    <property type="match status" value="1"/>
</dbReference>
<dbReference type="GO" id="GO:0004364">
    <property type="term" value="F:glutathione transferase activity"/>
    <property type="evidence" value="ECO:0007669"/>
    <property type="project" value="UniProtKB-EC"/>
</dbReference>
<feature type="domain" description="GST N-terminal" evidence="3">
    <location>
        <begin position="9"/>
        <end position="86"/>
    </location>
</feature>
<dbReference type="InterPro" id="IPR004045">
    <property type="entry name" value="Glutathione_S-Trfase_N"/>
</dbReference>
<reference evidence="5 6" key="1">
    <citation type="journal article" date="2015" name="Genome Announc.">
        <title>Complete Genome Sequence of Sedimenticola thiotaurini Strain SIP-G1, a Polyphosphate- and Polyhydroxyalkanoate-Accumulating Sulfur-Oxidizing Gammaproteobacterium Isolated from Salt Marsh Sediments.</title>
        <authorList>
            <person name="Flood B.E."/>
            <person name="Jones D.S."/>
            <person name="Bailey J.V."/>
        </authorList>
    </citation>
    <scope>NUCLEOTIDE SEQUENCE [LARGE SCALE GENOMIC DNA]</scope>
    <source>
        <strain evidence="5 6">SIP-G1</strain>
    </source>
</reference>
<dbReference type="KEGG" id="seds:AAY24_08740"/>
<dbReference type="Gene3D" id="3.40.30.10">
    <property type="entry name" value="Glutaredoxin"/>
    <property type="match status" value="1"/>
</dbReference>
<dbReference type="CDD" id="cd00570">
    <property type="entry name" value="GST_N_family"/>
    <property type="match status" value="1"/>
</dbReference>
<evidence type="ECO:0000313" key="6">
    <source>
        <dbReference type="Proteomes" id="UP000034410"/>
    </source>
</evidence>
<dbReference type="PANTHER" id="PTHR43900">
    <property type="entry name" value="GLUTATHIONE S-TRANSFERASE RHO"/>
    <property type="match status" value="1"/>
</dbReference>
<evidence type="ECO:0000259" key="4">
    <source>
        <dbReference type="PROSITE" id="PS50405"/>
    </source>
</evidence>
<dbReference type="InterPro" id="IPR010987">
    <property type="entry name" value="Glutathione-S-Trfase_C-like"/>
</dbReference>
<evidence type="ECO:0000256" key="2">
    <source>
        <dbReference type="ARBA" id="ARBA00022679"/>
    </source>
</evidence>
<dbReference type="Gene3D" id="1.20.1050.10">
    <property type="match status" value="1"/>
</dbReference>
<keyword evidence="2" id="KW-0808">Transferase</keyword>
<gene>
    <name evidence="5" type="ORF">AAY24_08740</name>
</gene>
<feature type="domain" description="GST C-terminal" evidence="4">
    <location>
        <begin position="91"/>
        <end position="209"/>
    </location>
</feature>
<dbReference type="GO" id="GO:0006749">
    <property type="term" value="P:glutathione metabolic process"/>
    <property type="evidence" value="ECO:0007669"/>
    <property type="project" value="TreeGrafter"/>
</dbReference>
<dbReference type="PANTHER" id="PTHR43900:SF93">
    <property type="entry name" value="PHI CLASS GLUTATHIONE S-TRANSFERASE"/>
    <property type="match status" value="1"/>
</dbReference>
<dbReference type="AlphaFoldDB" id="A0A0F7K0B6"/>
<proteinExistence type="predicted"/>
<evidence type="ECO:0000256" key="1">
    <source>
        <dbReference type="ARBA" id="ARBA00012452"/>
    </source>
</evidence>
<dbReference type="Proteomes" id="UP000034410">
    <property type="component" value="Chromosome"/>
</dbReference>
<keyword evidence="6" id="KW-1185">Reference proteome</keyword>
<dbReference type="RefSeq" id="WP_046859358.1">
    <property type="nucleotide sequence ID" value="NZ_CP011412.1"/>
</dbReference>
<evidence type="ECO:0000259" key="3">
    <source>
        <dbReference type="PROSITE" id="PS50404"/>
    </source>
</evidence>